<protein>
    <recommendedName>
        <fullName evidence="9">Crp/Fnr family transcriptional regulator</fullName>
    </recommendedName>
</protein>
<keyword evidence="1" id="KW-0805">Transcription regulation</keyword>
<keyword evidence="3" id="KW-0010">Activator</keyword>
<dbReference type="PANTHER" id="PTHR24567:SF74">
    <property type="entry name" value="HTH-TYPE TRANSCRIPTIONAL REGULATOR ARCR"/>
    <property type="match status" value="1"/>
</dbReference>
<dbReference type="CDD" id="cd00038">
    <property type="entry name" value="CAP_ED"/>
    <property type="match status" value="1"/>
</dbReference>
<dbReference type="SUPFAM" id="SSF51206">
    <property type="entry name" value="cAMP-binding domain-like"/>
    <property type="match status" value="1"/>
</dbReference>
<evidence type="ECO:0000256" key="1">
    <source>
        <dbReference type="ARBA" id="ARBA00023015"/>
    </source>
</evidence>
<dbReference type="SUPFAM" id="SSF46785">
    <property type="entry name" value="Winged helix' DNA-binding domain"/>
    <property type="match status" value="1"/>
</dbReference>
<name>A0A1D2YT17_9BACI</name>
<sequence>MIDENIMRSASELFPFLNSIFQDKEKSKHLTFSTIKAGTYAFNEGKYYHFIPLILKGTIRVSKIGENGREIVLYRISKGESCILLLSSALSSEPYTATAYVEEDTEVLNIPISLYQEAIVNFDLVRNFTYQLYNKRIANMLSLIEEIVFNKMDKRIAEFVLNHTSEHSNVVELTHEALAIELGTAREVVSRILKEFEKKGFLKLSRGKIIVLNHNNFLLYYQKM</sequence>
<dbReference type="InterPro" id="IPR000595">
    <property type="entry name" value="cNMP-bd_dom"/>
</dbReference>
<dbReference type="GO" id="GO:0003677">
    <property type="term" value="F:DNA binding"/>
    <property type="evidence" value="ECO:0007669"/>
    <property type="project" value="UniProtKB-KW"/>
</dbReference>
<dbReference type="InterPro" id="IPR014710">
    <property type="entry name" value="RmlC-like_jellyroll"/>
</dbReference>
<gene>
    <name evidence="7" type="ORF">BHF71_10860</name>
</gene>
<dbReference type="SMART" id="SM00419">
    <property type="entry name" value="HTH_CRP"/>
    <property type="match status" value="1"/>
</dbReference>
<dbReference type="InterPro" id="IPR036390">
    <property type="entry name" value="WH_DNA-bd_sf"/>
</dbReference>
<dbReference type="RefSeq" id="WP_069657318.1">
    <property type="nucleotide sequence ID" value="NZ_MIJF01000054.1"/>
</dbReference>
<accession>A0A1D2YT17</accession>
<keyword evidence="2" id="KW-0238">DNA-binding</keyword>
<dbReference type="CDD" id="cd00092">
    <property type="entry name" value="HTH_CRP"/>
    <property type="match status" value="1"/>
</dbReference>
<dbReference type="Gene3D" id="2.60.120.10">
    <property type="entry name" value="Jelly Rolls"/>
    <property type="match status" value="1"/>
</dbReference>
<proteinExistence type="predicted"/>
<dbReference type="Pfam" id="PF13545">
    <property type="entry name" value="HTH_Crp_2"/>
    <property type="match status" value="1"/>
</dbReference>
<feature type="domain" description="Cyclic nucleotide-binding" evidence="5">
    <location>
        <begin position="32"/>
        <end position="136"/>
    </location>
</feature>
<evidence type="ECO:0008006" key="9">
    <source>
        <dbReference type="Google" id="ProtNLM"/>
    </source>
</evidence>
<evidence type="ECO:0000313" key="7">
    <source>
        <dbReference type="EMBL" id="OEF98806.1"/>
    </source>
</evidence>
<dbReference type="GO" id="GO:0005829">
    <property type="term" value="C:cytosol"/>
    <property type="evidence" value="ECO:0007669"/>
    <property type="project" value="TreeGrafter"/>
</dbReference>
<dbReference type="PROSITE" id="PS50042">
    <property type="entry name" value="CNMP_BINDING_3"/>
    <property type="match status" value="1"/>
</dbReference>
<evidence type="ECO:0000313" key="8">
    <source>
        <dbReference type="Proteomes" id="UP000243739"/>
    </source>
</evidence>
<dbReference type="PROSITE" id="PS51063">
    <property type="entry name" value="HTH_CRP_2"/>
    <property type="match status" value="1"/>
</dbReference>
<evidence type="ECO:0000256" key="3">
    <source>
        <dbReference type="ARBA" id="ARBA00023159"/>
    </source>
</evidence>
<reference evidence="7 8" key="1">
    <citation type="submission" date="2016-09" db="EMBL/GenBank/DDBJ databases">
        <title>Draft genome sequence for the type strain of Vulcanibacillus modesticaldus BR, a strictly anaerobic, moderately thermophilic, and nitrate-reducing bacterium from deep sea-hydrothermal vents of the Mid-Atlantic Ridge.</title>
        <authorList>
            <person name="Abin C.A."/>
            <person name="Hollibaugh J.T."/>
        </authorList>
    </citation>
    <scope>NUCLEOTIDE SEQUENCE [LARGE SCALE GENOMIC DNA]</scope>
    <source>
        <strain evidence="7 8">BR</strain>
    </source>
</reference>
<feature type="domain" description="HTH crp-type" evidence="6">
    <location>
        <begin position="150"/>
        <end position="215"/>
    </location>
</feature>
<dbReference type="EMBL" id="MIJF01000054">
    <property type="protein sequence ID" value="OEF98806.1"/>
    <property type="molecule type" value="Genomic_DNA"/>
</dbReference>
<dbReference type="GO" id="GO:0003700">
    <property type="term" value="F:DNA-binding transcription factor activity"/>
    <property type="evidence" value="ECO:0007669"/>
    <property type="project" value="TreeGrafter"/>
</dbReference>
<organism evidence="7 8">
    <name type="scientific">Vulcanibacillus modesticaldus</name>
    <dbReference type="NCBI Taxonomy" id="337097"/>
    <lineage>
        <taxon>Bacteria</taxon>
        <taxon>Bacillati</taxon>
        <taxon>Bacillota</taxon>
        <taxon>Bacilli</taxon>
        <taxon>Bacillales</taxon>
        <taxon>Bacillaceae</taxon>
        <taxon>Vulcanibacillus</taxon>
    </lineage>
</organism>
<dbReference type="Gene3D" id="1.10.10.10">
    <property type="entry name" value="Winged helix-like DNA-binding domain superfamily/Winged helix DNA-binding domain"/>
    <property type="match status" value="1"/>
</dbReference>
<dbReference type="AlphaFoldDB" id="A0A1D2YT17"/>
<evidence type="ECO:0000259" key="5">
    <source>
        <dbReference type="PROSITE" id="PS50042"/>
    </source>
</evidence>
<dbReference type="InterPro" id="IPR036388">
    <property type="entry name" value="WH-like_DNA-bd_sf"/>
</dbReference>
<comment type="caution">
    <text evidence="7">The sequence shown here is derived from an EMBL/GenBank/DDBJ whole genome shotgun (WGS) entry which is preliminary data.</text>
</comment>
<dbReference type="InterPro" id="IPR050397">
    <property type="entry name" value="Env_Response_Regulators"/>
</dbReference>
<evidence type="ECO:0000256" key="2">
    <source>
        <dbReference type="ARBA" id="ARBA00023125"/>
    </source>
</evidence>
<dbReference type="Proteomes" id="UP000243739">
    <property type="component" value="Unassembled WGS sequence"/>
</dbReference>
<keyword evidence="8" id="KW-1185">Reference proteome</keyword>
<dbReference type="STRING" id="337097.BHF71_10860"/>
<dbReference type="Pfam" id="PF00027">
    <property type="entry name" value="cNMP_binding"/>
    <property type="match status" value="1"/>
</dbReference>
<evidence type="ECO:0000256" key="4">
    <source>
        <dbReference type="ARBA" id="ARBA00023163"/>
    </source>
</evidence>
<dbReference type="InterPro" id="IPR012318">
    <property type="entry name" value="HTH_CRP"/>
</dbReference>
<dbReference type="InterPro" id="IPR018490">
    <property type="entry name" value="cNMP-bd_dom_sf"/>
</dbReference>
<keyword evidence="4" id="KW-0804">Transcription</keyword>
<evidence type="ECO:0000259" key="6">
    <source>
        <dbReference type="PROSITE" id="PS51063"/>
    </source>
</evidence>
<dbReference type="PANTHER" id="PTHR24567">
    <property type="entry name" value="CRP FAMILY TRANSCRIPTIONAL REGULATORY PROTEIN"/>
    <property type="match status" value="1"/>
</dbReference>